<dbReference type="InterPro" id="IPR008979">
    <property type="entry name" value="Galactose-bd-like_sf"/>
</dbReference>
<dbReference type="PROSITE" id="PS50022">
    <property type="entry name" value="FA58C_3"/>
    <property type="match status" value="1"/>
</dbReference>
<dbReference type="EMBL" id="FRAC01000007">
    <property type="protein sequence ID" value="SHJ85970.1"/>
    <property type="molecule type" value="Genomic_DNA"/>
</dbReference>
<feature type="transmembrane region" description="Helical" evidence="2">
    <location>
        <begin position="6"/>
        <end position="23"/>
    </location>
</feature>
<proteinExistence type="predicted"/>
<dbReference type="GO" id="GO:0016798">
    <property type="term" value="F:hydrolase activity, acting on glycosyl bonds"/>
    <property type="evidence" value="ECO:0007669"/>
    <property type="project" value="UniProtKB-KW"/>
</dbReference>
<keyword evidence="2" id="KW-0812">Transmembrane</keyword>
<name>A0A1M6MRG2_9FIRM</name>
<keyword evidence="2" id="KW-0472">Membrane</keyword>
<dbReference type="STRING" id="1121322.SAMN02745136_01134"/>
<protein>
    <submittedName>
        <fullName evidence="4">F5/8 type C domain-containing protein</fullName>
    </submittedName>
</protein>
<evidence type="ECO:0000313" key="4">
    <source>
        <dbReference type="EMBL" id="SHJ85970.1"/>
    </source>
</evidence>
<dbReference type="SUPFAM" id="SSF49785">
    <property type="entry name" value="Galactose-binding domain-like"/>
    <property type="match status" value="1"/>
</dbReference>
<evidence type="ECO:0000256" key="1">
    <source>
        <dbReference type="ARBA" id="ARBA00023295"/>
    </source>
</evidence>
<evidence type="ECO:0000259" key="3">
    <source>
        <dbReference type="PROSITE" id="PS50022"/>
    </source>
</evidence>
<keyword evidence="1" id="KW-0326">Glycosidase</keyword>
<feature type="domain" description="F5/8 type C" evidence="3">
    <location>
        <begin position="58"/>
        <end position="207"/>
    </location>
</feature>
<organism evidence="4 5">
    <name type="scientific">Anaerocolumna jejuensis DSM 15929</name>
    <dbReference type="NCBI Taxonomy" id="1121322"/>
    <lineage>
        <taxon>Bacteria</taxon>
        <taxon>Bacillati</taxon>
        <taxon>Bacillota</taxon>
        <taxon>Clostridia</taxon>
        <taxon>Lachnospirales</taxon>
        <taxon>Lachnospiraceae</taxon>
        <taxon>Anaerocolumna</taxon>
    </lineage>
</organism>
<keyword evidence="1" id="KW-0378">Hydrolase</keyword>
<dbReference type="Pfam" id="PF00754">
    <property type="entry name" value="F5_F8_type_C"/>
    <property type="match status" value="1"/>
</dbReference>
<dbReference type="RefSeq" id="WP_073273720.1">
    <property type="nucleotide sequence ID" value="NZ_FRAC01000007.1"/>
</dbReference>
<accession>A0A1M6MRG2</accession>
<dbReference type="Proteomes" id="UP000184386">
    <property type="component" value="Unassembled WGS sequence"/>
</dbReference>
<sequence length="207" mass="23159">MKIVRPIIIVLLLAADIYLIGFAPEKIKEPPKEIEASRVTVVSAPDQTESMEHPDFKKKEYKLVLPEGNNIALKKKVTASSFADVYTPRKVTDGDALAASYWEGKSDYPNYLAVDLESKEKFHAVRVALSPLAIWGKRTQTFAVNLSDDGKNFTPFIESRQYTFDPDTGNEVQLLFEDTQARYVQLVFTENSGSGGGQAAEFEVYQK</sequence>
<keyword evidence="5" id="KW-1185">Reference proteome</keyword>
<reference evidence="4 5" key="1">
    <citation type="submission" date="2016-11" db="EMBL/GenBank/DDBJ databases">
        <authorList>
            <person name="Jaros S."/>
            <person name="Januszkiewicz K."/>
            <person name="Wedrychowicz H."/>
        </authorList>
    </citation>
    <scope>NUCLEOTIDE SEQUENCE [LARGE SCALE GENOMIC DNA]</scope>
    <source>
        <strain evidence="4 5">DSM 15929</strain>
    </source>
</reference>
<evidence type="ECO:0000256" key="2">
    <source>
        <dbReference type="SAM" id="Phobius"/>
    </source>
</evidence>
<dbReference type="InterPro" id="IPR000421">
    <property type="entry name" value="FA58C"/>
</dbReference>
<gene>
    <name evidence="4" type="ORF">SAMN02745136_01134</name>
</gene>
<evidence type="ECO:0000313" key="5">
    <source>
        <dbReference type="Proteomes" id="UP000184386"/>
    </source>
</evidence>
<dbReference type="AlphaFoldDB" id="A0A1M6MRG2"/>
<dbReference type="Gene3D" id="2.60.120.260">
    <property type="entry name" value="Galactose-binding domain-like"/>
    <property type="match status" value="1"/>
</dbReference>
<keyword evidence="2" id="KW-1133">Transmembrane helix</keyword>